<dbReference type="OrthoDB" id="4356562at2759"/>
<evidence type="ECO:0000313" key="1">
    <source>
        <dbReference type="EMBL" id="MBW0535960.1"/>
    </source>
</evidence>
<evidence type="ECO:0000313" key="2">
    <source>
        <dbReference type="Proteomes" id="UP000765509"/>
    </source>
</evidence>
<dbReference type="PANTHER" id="PTHR11439:SF483">
    <property type="entry name" value="PEPTIDE SYNTHASE GLIP-LIKE, PUTATIVE (AFU_ORTHOLOGUE AFUA_3G12920)-RELATED"/>
    <property type="match status" value="1"/>
</dbReference>
<protein>
    <recommendedName>
        <fullName evidence="3">Reverse transcriptase Ty1/copia-type domain-containing protein</fullName>
    </recommendedName>
</protein>
<reference evidence="1" key="1">
    <citation type="submission" date="2021-03" db="EMBL/GenBank/DDBJ databases">
        <title>Draft genome sequence of rust myrtle Austropuccinia psidii MF-1, a brazilian biotype.</title>
        <authorList>
            <person name="Quecine M.C."/>
            <person name="Pachon D.M.R."/>
            <person name="Bonatelli M.L."/>
            <person name="Correr F.H."/>
            <person name="Franceschini L.M."/>
            <person name="Leite T.F."/>
            <person name="Margarido G.R.A."/>
            <person name="Almeida C.A."/>
            <person name="Ferrarezi J.A."/>
            <person name="Labate C.A."/>
        </authorList>
    </citation>
    <scope>NUCLEOTIDE SEQUENCE</scope>
    <source>
        <strain evidence="1">MF-1</strain>
    </source>
</reference>
<accession>A0A9Q3IE90</accession>
<keyword evidence="2" id="KW-1185">Reference proteome</keyword>
<dbReference type="EMBL" id="AVOT02040724">
    <property type="protein sequence ID" value="MBW0535960.1"/>
    <property type="molecule type" value="Genomic_DNA"/>
</dbReference>
<sequence>MTQQLLTEGILEAYPWKLIQRDVPLPVLPVGVTTSDAKILDPTPSQSVIGSLAYLVSRMRPDLAFAVNYLAQHSMGPTAEHWELLDHVVGYLLKTCDHSIRLFQGRLSLNLWSDAGWGGDLEQSQTGFIIKLGNAPILWALKQKSVVALSTCAVEYVALSDSTQHFVQAINQLTQLAGYFDQSGCGSGVNQQQV</sequence>
<dbReference type="PANTHER" id="PTHR11439">
    <property type="entry name" value="GAG-POL-RELATED RETROTRANSPOSON"/>
    <property type="match status" value="1"/>
</dbReference>
<comment type="caution">
    <text evidence="1">The sequence shown here is derived from an EMBL/GenBank/DDBJ whole genome shotgun (WGS) entry which is preliminary data.</text>
</comment>
<proteinExistence type="predicted"/>
<dbReference type="Proteomes" id="UP000765509">
    <property type="component" value="Unassembled WGS sequence"/>
</dbReference>
<dbReference type="AlphaFoldDB" id="A0A9Q3IE90"/>
<name>A0A9Q3IE90_9BASI</name>
<evidence type="ECO:0008006" key="3">
    <source>
        <dbReference type="Google" id="ProtNLM"/>
    </source>
</evidence>
<gene>
    <name evidence="1" type="ORF">O181_075675</name>
</gene>
<organism evidence="1 2">
    <name type="scientific">Austropuccinia psidii MF-1</name>
    <dbReference type="NCBI Taxonomy" id="1389203"/>
    <lineage>
        <taxon>Eukaryota</taxon>
        <taxon>Fungi</taxon>
        <taxon>Dikarya</taxon>
        <taxon>Basidiomycota</taxon>
        <taxon>Pucciniomycotina</taxon>
        <taxon>Pucciniomycetes</taxon>
        <taxon>Pucciniales</taxon>
        <taxon>Sphaerophragmiaceae</taxon>
        <taxon>Austropuccinia</taxon>
    </lineage>
</organism>